<protein>
    <submittedName>
        <fullName evidence="6">DUF1232 domain-containing protein</fullName>
    </submittedName>
</protein>
<evidence type="ECO:0000259" key="5">
    <source>
        <dbReference type="Pfam" id="PF06803"/>
    </source>
</evidence>
<dbReference type="InterPro" id="IPR010652">
    <property type="entry name" value="DUF1232"/>
</dbReference>
<evidence type="ECO:0000256" key="4">
    <source>
        <dbReference type="ARBA" id="ARBA00023136"/>
    </source>
</evidence>
<name>A0A437M402_9PROT</name>
<dbReference type="EMBL" id="SACL01000007">
    <property type="protein sequence ID" value="RVT92326.1"/>
    <property type="molecule type" value="Genomic_DNA"/>
</dbReference>
<dbReference type="InterPro" id="IPR016983">
    <property type="entry name" value="UCP031804"/>
</dbReference>
<keyword evidence="2" id="KW-0812">Transmembrane</keyword>
<dbReference type="PIRSF" id="PIRSF031804">
    <property type="entry name" value="UCP031804"/>
    <property type="match status" value="1"/>
</dbReference>
<dbReference type="AlphaFoldDB" id="A0A437M402"/>
<dbReference type="GO" id="GO:0012505">
    <property type="term" value="C:endomembrane system"/>
    <property type="evidence" value="ECO:0007669"/>
    <property type="project" value="UniProtKB-SubCell"/>
</dbReference>
<evidence type="ECO:0000313" key="7">
    <source>
        <dbReference type="Proteomes" id="UP000282957"/>
    </source>
</evidence>
<evidence type="ECO:0000256" key="3">
    <source>
        <dbReference type="ARBA" id="ARBA00022989"/>
    </source>
</evidence>
<evidence type="ECO:0000313" key="6">
    <source>
        <dbReference type="EMBL" id="RVT92326.1"/>
    </source>
</evidence>
<reference evidence="6 7" key="1">
    <citation type="submission" date="2019-01" db="EMBL/GenBank/DDBJ databases">
        <authorList>
            <person name="Chen W.-M."/>
        </authorList>
    </citation>
    <scope>NUCLEOTIDE SEQUENCE [LARGE SCALE GENOMIC DNA]</scope>
    <source>
        <strain evidence="6 7">CCP-6</strain>
    </source>
</reference>
<evidence type="ECO:0000256" key="1">
    <source>
        <dbReference type="ARBA" id="ARBA00004127"/>
    </source>
</evidence>
<accession>A0A437M402</accession>
<comment type="subcellular location">
    <subcellularLocation>
        <location evidence="1">Endomembrane system</location>
        <topology evidence="1">Multi-pass membrane protein</topology>
    </subcellularLocation>
</comment>
<feature type="domain" description="DUF1232" evidence="5">
    <location>
        <begin position="59"/>
        <end position="93"/>
    </location>
</feature>
<dbReference type="OrthoDB" id="9813247at2"/>
<gene>
    <name evidence="6" type="ORF">EOD42_19130</name>
</gene>
<organism evidence="6 7">
    <name type="scientific">Rhodovarius crocodyli</name>
    <dbReference type="NCBI Taxonomy" id="1979269"/>
    <lineage>
        <taxon>Bacteria</taxon>
        <taxon>Pseudomonadati</taxon>
        <taxon>Pseudomonadota</taxon>
        <taxon>Alphaproteobacteria</taxon>
        <taxon>Acetobacterales</taxon>
        <taxon>Roseomonadaceae</taxon>
        <taxon>Rhodovarius</taxon>
    </lineage>
</organism>
<comment type="caution">
    <text evidence="6">The sequence shown here is derived from an EMBL/GenBank/DDBJ whole genome shotgun (WGS) entry which is preliminary data.</text>
</comment>
<proteinExistence type="predicted"/>
<keyword evidence="3" id="KW-1133">Transmembrane helix</keyword>
<dbReference type="Proteomes" id="UP000282957">
    <property type="component" value="Unassembled WGS sequence"/>
</dbReference>
<sequence>MDQSFDPRIALEAPVEPPKEEDFMSRLRSGMRRIGGPAVLQLLQLWVAARANGTPLTMKAALWGALGYFVMPMDAVPDAIPLAGFGDDVAVIAAALALAHRAISPEVQARAAELFSRLFSRA</sequence>
<keyword evidence="7" id="KW-1185">Reference proteome</keyword>
<evidence type="ECO:0000256" key="2">
    <source>
        <dbReference type="ARBA" id="ARBA00022692"/>
    </source>
</evidence>
<dbReference type="Pfam" id="PF06803">
    <property type="entry name" value="DUF1232"/>
    <property type="match status" value="1"/>
</dbReference>
<keyword evidence="4" id="KW-0472">Membrane</keyword>